<dbReference type="EMBL" id="BMIG01000015">
    <property type="protein sequence ID" value="GGB09604.1"/>
    <property type="molecule type" value="Genomic_DNA"/>
</dbReference>
<accession>A0A916SR77</accession>
<name>A0A916SR77_9BURK</name>
<dbReference type="AlphaFoldDB" id="A0A916SR77"/>
<reference evidence="1" key="2">
    <citation type="submission" date="2020-09" db="EMBL/GenBank/DDBJ databases">
        <authorList>
            <person name="Sun Q."/>
            <person name="Zhou Y."/>
        </authorList>
    </citation>
    <scope>NUCLEOTIDE SEQUENCE</scope>
    <source>
        <strain evidence="1">CGMCC 1.15322</strain>
    </source>
</reference>
<dbReference type="Proteomes" id="UP000620596">
    <property type="component" value="Unassembled WGS sequence"/>
</dbReference>
<keyword evidence="2" id="KW-1185">Reference proteome</keyword>
<gene>
    <name evidence="1" type="ORF">GCM10011496_33140</name>
</gene>
<comment type="caution">
    <text evidence="1">The sequence shown here is derived from an EMBL/GenBank/DDBJ whole genome shotgun (WGS) entry which is preliminary data.</text>
</comment>
<evidence type="ECO:0000313" key="1">
    <source>
        <dbReference type="EMBL" id="GGB09604.1"/>
    </source>
</evidence>
<sequence length="72" mass="7932">MSLRSRHCGKLFRGTPATNNICGESNVAAVRQVLVPALQKTDALEAVLQRDFDVLARSNTKEIMGRFVGIEM</sequence>
<proteinExistence type="predicted"/>
<organism evidence="1 2">
    <name type="scientific">Polaromonas eurypsychrophila</name>
    <dbReference type="NCBI Taxonomy" id="1614635"/>
    <lineage>
        <taxon>Bacteria</taxon>
        <taxon>Pseudomonadati</taxon>
        <taxon>Pseudomonadota</taxon>
        <taxon>Betaproteobacteria</taxon>
        <taxon>Burkholderiales</taxon>
        <taxon>Comamonadaceae</taxon>
        <taxon>Polaromonas</taxon>
    </lineage>
</organism>
<reference evidence="1" key="1">
    <citation type="journal article" date="2014" name="Int. J. Syst. Evol. Microbiol.">
        <title>Complete genome sequence of Corynebacterium casei LMG S-19264T (=DSM 44701T), isolated from a smear-ripened cheese.</title>
        <authorList>
            <consortium name="US DOE Joint Genome Institute (JGI-PGF)"/>
            <person name="Walter F."/>
            <person name="Albersmeier A."/>
            <person name="Kalinowski J."/>
            <person name="Ruckert C."/>
        </authorList>
    </citation>
    <scope>NUCLEOTIDE SEQUENCE</scope>
    <source>
        <strain evidence="1">CGMCC 1.15322</strain>
    </source>
</reference>
<protein>
    <submittedName>
        <fullName evidence="1">Uncharacterized protein</fullName>
    </submittedName>
</protein>
<evidence type="ECO:0000313" key="2">
    <source>
        <dbReference type="Proteomes" id="UP000620596"/>
    </source>
</evidence>